<name>A0AA41UCK0_9HYPH</name>
<protein>
    <submittedName>
        <fullName evidence="1">Uncharacterized protein</fullName>
    </submittedName>
</protein>
<dbReference type="EMBL" id="JALAZD010000002">
    <property type="protein sequence ID" value="MCI0128713.1"/>
    <property type="molecule type" value="Genomic_DNA"/>
</dbReference>
<evidence type="ECO:0000313" key="1">
    <source>
        <dbReference type="EMBL" id="MCI0128713.1"/>
    </source>
</evidence>
<dbReference type="RefSeq" id="WP_281736800.1">
    <property type="nucleotide sequence ID" value="NZ_JAKETQ010000002.1"/>
</dbReference>
<accession>A0AA41UCK0</accession>
<keyword evidence="2" id="KW-1185">Reference proteome</keyword>
<dbReference type="Proteomes" id="UP001156140">
    <property type="component" value="Unassembled WGS sequence"/>
</dbReference>
<sequence>MANTQYRNYPLPDVTRTIAEEFFALQEQTLVMIDTDVHGLMEAITNLAPIEHGHEMSEIVGLVDALASKMPANKTFKVADLADVIGADEASDRYVLVKVGEQWIAQSALSALSDHYHELDEINGLADALKERLAASANLLDVADKVVARTNLGLGSIATRNITVSNAQPSGGVDGDIWIVV</sequence>
<proteinExistence type="predicted"/>
<reference evidence="1" key="1">
    <citation type="submission" date="2022-03" db="EMBL/GenBank/DDBJ databases">
        <title>The complete genome sequence of a Methyloterrigena soli.</title>
        <authorList>
            <person name="Zi Z."/>
        </authorList>
    </citation>
    <scope>NUCLEOTIDE SEQUENCE</scope>
    <source>
        <strain evidence="1">M48</strain>
    </source>
</reference>
<comment type="caution">
    <text evidence="1">The sequence shown here is derived from an EMBL/GenBank/DDBJ whole genome shotgun (WGS) entry which is preliminary data.</text>
</comment>
<organism evidence="1 2">
    <name type="scientific">Paradevosia shaoguanensis</name>
    <dbReference type="NCBI Taxonomy" id="1335043"/>
    <lineage>
        <taxon>Bacteria</taxon>
        <taxon>Pseudomonadati</taxon>
        <taxon>Pseudomonadota</taxon>
        <taxon>Alphaproteobacteria</taxon>
        <taxon>Hyphomicrobiales</taxon>
        <taxon>Devosiaceae</taxon>
        <taxon>Paradevosia</taxon>
    </lineage>
</organism>
<dbReference type="AlphaFoldDB" id="A0AA41UCK0"/>
<gene>
    <name evidence="1" type="ORF">ML536_17920</name>
</gene>
<evidence type="ECO:0000313" key="2">
    <source>
        <dbReference type="Proteomes" id="UP001156140"/>
    </source>
</evidence>